<dbReference type="EMBL" id="JBGMEF010000001">
    <property type="protein sequence ID" value="MFO3666213.1"/>
    <property type="molecule type" value="Genomic_DNA"/>
</dbReference>
<comment type="function">
    <text evidence="4">Formation of pseudouridine at positions 38, 39 and 40 in the anticodon stem and loop of transfer RNAs.</text>
</comment>
<evidence type="ECO:0000313" key="8">
    <source>
        <dbReference type="Proteomes" id="UP001637994"/>
    </source>
</evidence>
<keyword evidence="8" id="KW-1185">Reference proteome</keyword>
<dbReference type="InterPro" id="IPR001406">
    <property type="entry name" value="PsdUridine_synth_TruA"/>
</dbReference>
<dbReference type="InterPro" id="IPR020095">
    <property type="entry name" value="PsdUridine_synth_TruA_C"/>
</dbReference>
<feature type="active site" description="Nucleophile" evidence="4">
    <location>
        <position position="53"/>
    </location>
</feature>
<keyword evidence="3 4" id="KW-0413">Isomerase</keyword>
<organism evidence="7 8">
    <name type="scientific">Anaerococcus kampingae</name>
    <dbReference type="NCBI Taxonomy" id="3115614"/>
    <lineage>
        <taxon>Bacteria</taxon>
        <taxon>Bacillati</taxon>
        <taxon>Bacillota</taxon>
        <taxon>Tissierellia</taxon>
        <taxon>Tissierellales</taxon>
        <taxon>Peptoniphilaceae</taxon>
        <taxon>Anaerococcus</taxon>
    </lineage>
</organism>
<evidence type="ECO:0000259" key="6">
    <source>
        <dbReference type="Pfam" id="PF01416"/>
    </source>
</evidence>
<dbReference type="InterPro" id="IPR020103">
    <property type="entry name" value="PsdUridine_synth_cat_dom_sf"/>
</dbReference>
<dbReference type="InterPro" id="IPR020097">
    <property type="entry name" value="PsdUridine_synth_TruA_a/b_dom"/>
</dbReference>
<reference evidence="7 8" key="1">
    <citation type="journal article" date="2025" name="Anaerobe">
        <title>Description of Anaerococcus kampingiae sp. nov., Anaerococcus groningensis sp. nov., Anaerococcus martiniensis sp. nov., and Anaerococcus cruorum sp. nov., isolated from human clinical specimens.</title>
        <authorList>
            <person name="Boiten K.E."/>
            <person name="Meijer J."/>
            <person name="van Wezel E.M."/>
            <person name="Veloo A.C.M."/>
        </authorList>
    </citation>
    <scope>NUCLEOTIDE SEQUENCE [LARGE SCALE GENOMIC DNA]</scope>
    <source>
        <strain evidence="7 8">ENR0874</strain>
    </source>
</reference>
<protein>
    <recommendedName>
        <fullName evidence="4">tRNA pseudouridine synthase A</fullName>
        <ecNumber evidence="4">5.4.99.12</ecNumber>
    </recommendedName>
    <alternativeName>
        <fullName evidence="4">tRNA pseudouridine(38-40) synthase</fullName>
    </alternativeName>
    <alternativeName>
        <fullName evidence="4">tRNA pseudouridylate synthase I</fullName>
    </alternativeName>
    <alternativeName>
        <fullName evidence="4">tRNA-uridine isomerase I</fullName>
    </alternativeName>
</protein>
<name>A0ABW9MA80_9FIRM</name>
<comment type="subunit">
    <text evidence="4">Homodimer.</text>
</comment>
<dbReference type="RefSeq" id="WP_410035014.1">
    <property type="nucleotide sequence ID" value="NZ_JBGMEF010000001.1"/>
</dbReference>
<keyword evidence="2 4" id="KW-0819">tRNA processing</keyword>
<accession>A0ABW9MA80</accession>
<dbReference type="SUPFAM" id="SSF55120">
    <property type="entry name" value="Pseudouridine synthase"/>
    <property type="match status" value="1"/>
</dbReference>
<evidence type="ECO:0000313" key="7">
    <source>
        <dbReference type="EMBL" id="MFO3666213.1"/>
    </source>
</evidence>
<proteinExistence type="inferred from homology"/>
<dbReference type="Pfam" id="PF01416">
    <property type="entry name" value="PseudoU_synth_1"/>
    <property type="match status" value="2"/>
</dbReference>
<gene>
    <name evidence="4 7" type="primary">truA</name>
    <name evidence="7" type="ORF">ACCQ42_00230</name>
</gene>
<comment type="caution">
    <text evidence="4">Lacks conserved residue(s) required for the propagation of feature annotation.</text>
</comment>
<evidence type="ECO:0000256" key="5">
    <source>
        <dbReference type="RuleBase" id="RU003792"/>
    </source>
</evidence>
<comment type="caution">
    <text evidence="7">The sequence shown here is derived from an EMBL/GenBank/DDBJ whole genome shotgun (WGS) entry which is preliminary data.</text>
</comment>
<sequence>MVKNVLMEVAFDGSGFSGFQYQKDVRTIEEEIKKAVNKVSGEENRIIACGRTDRGVHARSFYFNFLTASDINPKAFSYHIQAHLPDDILALSSKEVDLNFHARFSCLDKTYKYVIYQDSLMHPVYRFYMENITYRLDLDKLKEGLDVLKGTHDFRLFMKEDTDLKINTIRTIDDCYFSQDAPRLNLFFRANSFLHNQVRIMSGSLVELARGKLSLDEFRAFFDKENKKRANPALSPAGLYLWEVRY</sequence>
<dbReference type="Gene3D" id="3.30.70.580">
    <property type="entry name" value="Pseudouridine synthase I, catalytic domain, N-terminal subdomain"/>
    <property type="match status" value="1"/>
</dbReference>
<comment type="catalytic activity">
    <reaction evidence="4 5">
        <text>uridine(38/39/40) in tRNA = pseudouridine(38/39/40) in tRNA</text>
        <dbReference type="Rhea" id="RHEA:22376"/>
        <dbReference type="Rhea" id="RHEA-COMP:10085"/>
        <dbReference type="Rhea" id="RHEA-COMP:10087"/>
        <dbReference type="ChEBI" id="CHEBI:65314"/>
        <dbReference type="ChEBI" id="CHEBI:65315"/>
        <dbReference type="EC" id="5.4.99.12"/>
    </reaction>
</comment>
<dbReference type="PIRSF" id="PIRSF001430">
    <property type="entry name" value="tRNA_psdUrid_synth"/>
    <property type="match status" value="1"/>
</dbReference>
<dbReference type="InterPro" id="IPR020094">
    <property type="entry name" value="TruA/RsuA/RluB/E/F_N"/>
</dbReference>
<dbReference type="CDD" id="cd02570">
    <property type="entry name" value="PseudoU_synth_EcTruA"/>
    <property type="match status" value="1"/>
</dbReference>
<evidence type="ECO:0000256" key="3">
    <source>
        <dbReference type="ARBA" id="ARBA00023235"/>
    </source>
</evidence>
<dbReference type="PANTHER" id="PTHR11142">
    <property type="entry name" value="PSEUDOURIDYLATE SYNTHASE"/>
    <property type="match status" value="1"/>
</dbReference>
<dbReference type="Proteomes" id="UP001637994">
    <property type="component" value="Unassembled WGS sequence"/>
</dbReference>
<feature type="domain" description="Pseudouridine synthase I TruA alpha/beta" evidence="6">
    <location>
        <begin position="148"/>
        <end position="246"/>
    </location>
</feature>
<feature type="domain" description="Pseudouridine synthase I TruA alpha/beta" evidence="6">
    <location>
        <begin position="9"/>
        <end position="104"/>
    </location>
</feature>
<evidence type="ECO:0000256" key="1">
    <source>
        <dbReference type="ARBA" id="ARBA00009375"/>
    </source>
</evidence>
<feature type="binding site" evidence="4">
    <location>
        <position position="111"/>
    </location>
    <ligand>
        <name>substrate</name>
    </ligand>
</feature>
<dbReference type="PANTHER" id="PTHR11142:SF0">
    <property type="entry name" value="TRNA PSEUDOURIDINE SYNTHASE-LIKE 1"/>
    <property type="match status" value="1"/>
</dbReference>
<evidence type="ECO:0000256" key="4">
    <source>
        <dbReference type="HAMAP-Rule" id="MF_00171"/>
    </source>
</evidence>
<dbReference type="NCBIfam" id="TIGR00071">
    <property type="entry name" value="hisT_truA"/>
    <property type="match status" value="1"/>
</dbReference>
<dbReference type="HAMAP" id="MF_00171">
    <property type="entry name" value="TruA"/>
    <property type="match status" value="1"/>
</dbReference>
<evidence type="ECO:0000256" key="2">
    <source>
        <dbReference type="ARBA" id="ARBA00022694"/>
    </source>
</evidence>
<dbReference type="Gene3D" id="3.30.70.660">
    <property type="entry name" value="Pseudouridine synthase I, catalytic domain, C-terminal subdomain"/>
    <property type="match status" value="1"/>
</dbReference>
<dbReference type="GO" id="GO:0160147">
    <property type="term" value="F:tRNA pseudouridine(38-40) synthase activity"/>
    <property type="evidence" value="ECO:0007669"/>
    <property type="project" value="UniProtKB-EC"/>
</dbReference>
<comment type="similarity">
    <text evidence="1 4 5">Belongs to the tRNA pseudouridine synthase TruA family.</text>
</comment>
<dbReference type="EC" id="5.4.99.12" evidence="4"/>